<feature type="compositionally biased region" description="Low complexity" evidence="1">
    <location>
        <begin position="145"/>
        <end position="186"/>
    </location>
</feature>
<reference evidence="3" key="1">
    <citation type="journal article" date="2020" name="Stud. Mycol.">
        <title>101 Dothideomycetes genomes: a test case for predicting lifestyles and emergence of pathogens.</title>
        <authorList>
            <person name="Haridas S."/>
            <person name="Albert R."/>
            <person name="Binder M."/>
            <person name="Bloem J."/>
            <person name="Labutti K."/>
            <person name="Salamov A."/>
            <person name="Andreopoulos B."/>
            <person name="Baker S."/>
            <person name="Barry K."/>
            <person name="Bills G."/>
            <person name="Bluhm B."/>
            <person name="Cannon C."/>
            <person name="Castanera R."/>
            <person name="Culley D."/>
            <person name="Daum C."/>
            <person name="Ezra D."/>
            <person name="Gonzalez J."/>
            <person name="Henrissat B."/>
            <person name="Kuo A."/>
            <person name="Liang C."/>
            <person name="Lipzen A."/>
            <person name="Lutzoni F."/>
            <person name="Magnuson J."/>
            <person name="Mondo S."/>
            <person name="Nolan M."/>
            <person name="Ohm R."/>
            <person name="Pangilinan J."/>
            <person name="Park H.-J."/>
            <person name="Ramirez L."/>
            <person name="Alfaro M."/>
            <person name="Sun H."/>
            <person name="Tritt A."/>
            <person name="Yoshinaga Y."/>
            <person name="Zwiers L.-H."/>
            <person name="Turgeon B."/>
            <person name="Goodwin S."/>
            <person name="Spatafora J."/>
            <person name="Crous P."/>
            <person name="Grigoriev I."/>
        </authorList>
    </citation>
    <scope>NUCLEOTIDE SEQUENCE</scope>
    <source>
        <strain evidence="3">CBS 122367</strain>
    </source>
</reference>
<name>A0A6G1IU12_9PLEO</name>
<dbReference type="Pfam" id="PF20233">
    <property type="entry name" value="DUF6590"/>
    <property type="match status" value="1"/>
</dbReference>
<dbReference type="Proteomes" id="UP000799291">
    <property type="component" value="Unassembled WGS sequence"/>
</dbReference>
<protein>
    <recommendedName>
        <fullName evidence="2">DUF6590 domain-containing protein</fullName>
    </recommendedName>
</protein>
<dbReference type="AlphaFoldDB" id="A0A6G1IU12"/>
<organism evidence="3 4">
    <name type="scientific">Lentithecium fluviatile CBS 122367</name>
    <dbReference type="NCBI Taxonomy" id="1168545"/>
    <lineage>
        <taxon>Eukaryota</taxon>
        <taxon>Fungi</taxon>
        <taxon>Dikarya</taxon>
        <taxon>Ascomycota</taxon>
        <taxon>Pezizomycotina</taxon>
        <taxon>Dothideomycetes</taxon>
        <taxon>Pleosporomycetidae</taxon>
        <taxon>Pleosporales</taxon>
        <taxon>Massarineae</taxon>
        <taxon>Lentitheciaceae</taxon>
        <taxon>Lentithecium</taxon>
    </lineage>
</organism>
<feature type="compositionally biased region" description="Low complexity" evidence="1">
    <location>
        <begin position="193"/>
        <end position="205"/>
    </location>
</feature>
<accession>A0A6G1IU12</accession>
<proteinExistence type="predicted"/>
<keyword evidence="4" id="KW-1185">Reference proteome</keyword>
<evidence type="ECO:0000256" key="1">
    <source>
        <dbReference type="SAM" id="MobiDB-lite"/>
    </source>
</evidence>
<dbReference type="OrthoDB" id="3559580at2759"/>
<feature type="compositionally biased region" description="Polar residues" evidence="1">
    <location>
        <begin position="114"/>
        <end position="135"/>
    </location>
</feature>
<feature type="domain" description="DUF6590" evidence="2">
    <location>
        <begin position="21"/>
        <end position="73"/>
    </location>
</feature>
<evidence type="ECO:0000313" key="4">
    <source>
        <dbReference type="Proteomes" id="UP000799291"/>
    </source>
</evidence>
<evidence type="ECO:0000259" key="2">
    <source>
        <dbReference type="Pfam" id="PF20233"/>
    </source>
</evidence>
<evidence type="ECO:0000313" key="3">
    <source>
        <dbReference type="EMBL" id="KAF2681470.1"/>
    </source>
</evidence>
<gene>
    <name evidence="3" type="ORF">K458DRAFT_420639</name>
</gene>
<feature type="region of interest" description="Disordered" evidence="1">
    <location>
        <begin position="86"/>
        <end position="233"/>
    </location>
</feature>
<feature type="compositionally biased region" description="Low complexity" evidence="1">
    <location>
        <begin position="213"/>
        <end position="222"/>
    </location>
</feature>
<dbReference type="EMBL" id="MU005591">
    <property type="protein sequence ID" value="KAF2681470.1"/>
    <property type="molecule type" value="Genomic_DNA"/>
</dbReference>
<dbReference type="InterPro" id="IPR046497">
    <property type="entry name" value="DUF6590"/>
</dbReference>
<sequence>MFTGLHPPPVLASELPRGPWELPMGDPIRVLGDKPWDKMDPRSRVNFLKIYTVEHYVKVHHFGVVDPQDEWTLVSQFNRHWHIREGQTLPPATRPSENNVPAYAPGPRMMTPISEHQTPGSQQNPYGVPYQNQYQGPRHHPNQPPYQGQYQQANQSPYQQPGQAPYQNPYQAPYQAQNQPLNQFPYGAPPQPQQQQYPGAAPQQRPRTHGRSGSHSSNSSHGGRSKYPDDYRR</sequence>